<dbReference type="Gene3D" id="2.115.10.20">
    <property type="entry name" value="Glycosyl hydrolase domain, family 43"/>
    <property type="match status" value="1"/>
</dbReference>
<feature type="non-terminal residue" evidence="5">
    <location>
        <position position="136"/>
    </location>
</feature>
<dbReference type="InterPro" id="IPR013148">
    <property type="entry name" value="Glyco_hydro_32_N"/>
</dbReference>
<dbReference type="Pfam" id="PF00251">
    <property type="entry name" value="Glyco_hydro_32N"/>
    <property type="match status" value="1"/>
</dbReference>
<protein>
    <submittedName>
        <fullName evidence="5">Putative fructan beta-fructosidase</fullName>
    </submittedName>
</protein>
<dbReference type="EMBL" id="AZLV01000014">
    <property type="protein sequence ID" value="ETJ07553.1"/>
    <property type="molecule type" value="Genomic_DNA"/>
</dbReference>
<dbReference type="GO" id="GO:0005975">
    <property type="term" value="P:carbohydrate metabolic process"/>
    <property type="evidence" value="ECO:0007669"/>
    <property type="project" value="InterPro"/>
</dbReference>
<reference evidence="5 6" key="1">
    <citation type="submission" date="2013-12" db="EMBL/GenBank/DDBJ databases">
        <title>A Varibaculum cambriense genome reconstructed from a premature infant gut community with otherwise low bacterial novelty that shifts toward anaerobic metabolism during the third week of life.</title>
        <authorList>
            <person name="Brown C.T."/>
            <person name="Sharon I."/>
            <person name="Thomas B.C."/>
            <person name="Castelle C.J."/>
            <person name="Morowitz M.J."/>
            <person name="Banfield J.F."/>
        </authorList>
    </citation>
    <scope>NUCLEOTIDE SEQUENCE [LARGE SCALE GENOMIC DNA]</scope>
    <source>
        <strain evidence="6">DORA_12</strain>
    </source>
</reference>
<dbReference type="GO" id="GO:0004553">
    <property type="term" value="F:hydrolase activity, hydrolyzing O-glycosyl compounds"/>
    <property type="evidence" value="ECO:0007669"/>
    <property type="project" value="InterPro"/>
</dbReference>
<comment type="similarity">
    <text evidence="1">Belongs to the glycosyl hydrolase 32 family.</text>
</comment>
<dbReference type="PANTHER" id="PTHR43101:SF1">
    <property type="entry name" value="BETA-FRUCTOSIDASE"/>
    <property type="match status" value="1"/>
</dbReference>
<dbReference type="SUPFAM" id="SSF75005">
    <property type="entry name" value="Arabinanase/levansucrase/invertase"/>
    <property type="match status" value="1"/>
</dbReference>
<dbReference type="InterPro" id="IPR051214">
    <property type="entry name" value="GH32_Enzymes"/>
</dbReference>
<sequence length="136" mass="15294">MKHPAITPRHSLEIDRAQMRERSLTDPLRPLWHITPPWGWLNDPNGLLVHPGPDGQDILHVFYQHNSHAPVHELIEWGHQWSDDLVHWHDLPVALTPGPAGADALGCWSGVIVEDERSDGRRVPTMIYSGHDGGPT</sequence>
<name>W1VNE8_9ACTO</name>
<evidence type="ECO:0000313" key="5">
    <source>
        <dbReference type="EMBL" id="ETJ07553.1"/>
    </source>
</evidence>
<dbReference type="PANTHER" id="PTHR43101">
    <property type="entry name" value="BETA-FRUCTOSIDASE"/>
    <property type="match status" value="1"/>
</dbReference>
<evidence type="ECO:0000256" key="1">
    <source>
        <dbReference type="ARBA" id="ARBA00009902"/>
    </source>
</evidence>
<dbReference type="InterPro" id="IPR023296">
    <property type="entry name" value="Glyco_hydro_beta-prop_sf"/>
</dbReference>
<proteinExistence type="inferred from homology"/>
<gene>
    <name evidence="5" type="ORF">Q605_AUC00014G0004</name>
</gene>
<keyword evidence="3" id="KW-0326">Glycosidase</keyword>
<organism evidence="5 6">
    <name type="scientific">Actinomyces urogenitalis DORA_12</name>
    <dbReference type="NCBI Taxonomy" id="1403939"/>
    <lineage>
        <taxon>Bacteria</taxon>
        <taxon>Bacillati</taxon>
        <taxon>Actinomycetota</taxon>
        <taxon>Actinomycetes</taxon>
        <taxon>Actinomycetales</taxon>
        <taxon>Actinomycetaceae</taxon>
        <taxon>Actinomyces</taxon>
    </lineage>
</organism>
<evidence type="ECO:0000313" key="6">
    <source>
        <dbReference type="Proteomes" id="UP000018852"/>
    </source>
</evidence>
<evidence type="ECO:0000256" key="2">
    <source>
        <dbReference type="ARBA" id="ARBA00022801"/>
    </source>
</evidence>
<dbReference type="AlphaFoldDB" id="W1VNE8"/>
<dbReference type="Proteomes" id="UP000018852">
    <property type="component" value="Unassembled WGS sequence"/>
</dbReference>
<feature type="domain" description="Glycosyl hydrolase family 32 N-terminal" evidence="4">
    <location>
        <begin position="33"/>
        <end position="132"/>
    </location>
</feature>
<evidence type="ECO:0000259" key="4">
    <source>
        <dbReference type="Pfam" id="PF00251"/>
    </source>
</evidence>
<accession>W1VNE8</accession>
<dbReference type="InterPro" id="IPR018053">
    <property type="entry name" value="Glyco_hydro_32_AS"/>
</dbReference>
<keyword evidence="2" id="KW-0378">Hydrolase</keyword>
<evidence type="ECO:0000256" key="3">
    <source>
        <dbReference type="ARBA" id="ARBA00023295"/>
    </source>
</evidence>
<dbReference type="PROSITE" id="PS00609">
    <property type="entry name" value="GLYCOSYL_HYDROL_F32"/>
    <property type="match status" value="1"/>
</dbReference>
<comment type="caution">
    <text evidence="5">The sequence shown here is derived from an EMBL/GenBank/DDBJ whole genome shotgun (WGS) entry which is preliminary data.</text>
</comment>